<reference evidence="3" key="1">
    <citation type="journal article" date="2019" name="Int. J. Syst. Evol. Microbiol.">
        <title>The Global Catalogue of Microorganisms (GCM) 10K type strain sequencing project: providing services to taxonomists for standard genome sequencing and annotation.</title>
        <authorList>
            <consortium name="The Broad Institute Genomics Platform"/>
            <consortium name="The Broad Institute Genome Sequencing Center for Infectious Disease"/>
            <person name="Wu L."/>
            <person name="Ma J."/>
        </authorList>
    </citation>
    <scope>NUCLEOTIDE SEQUENCE [LARGE SCALE GENOMIC DNA]</scope>
    <source>
        <strain evidence="3">JCM 17555</strain>
    </source>
</reference>
<evidence type="ECO:0000313" key="3">
    <source>
        <dbReference type="Proteomes" id="UP001501337"/>
    </source>
</evidence>
<keyword evidence="1" id="KW-0732">Signal</keyword>
<proteinExistence type="predicted"/>
<protein>
    <recommendedName>
        <fullName evidence="4">Lipoprotein</fullName>
    </recommendedName>
</protein>
<feature type="chain" id="PRO_5046139442" description="Lipoprotein" evidence="1">
    <location>
        <begin position="23"/>
        <end position="359"/>
    </location>
</feature>
<dbReference type="EMBL" id="BAABBO010000009">
    <property type="protein sequence ID" value="GAA3961388.1"/>
    <property type="molecule type" value="Genomic_DNA"/>
</dbReference>
<gene>
    <name evidence="2" type="ORF">GCM10022278_19300</name>
</gene>
<evidence type="ECO:0000256" key="1">
    <source>
        <dbReference type="SAM" id="SignalP"/>
    </source>
</evidence>
<evidence type="ECO:0008006" key="4">
    <source>
        <dbReference type="Google" id="ProtNLM"/>
    </source>
</evidence>
<name>A0ABP7P8G5_9GAMM</name>
<keyword evidence="3" id="KW-1185">Reference proteome</keyword>
<evidence type="ECO:0000313" key="2">
    <source>
        <dbReference type="EMBL" id="GAA3961388.1"/>
    </source>
</evidence>
<dbReference type="Proteomes" id="UP001501337">
    <property type="component" value="Unassembled WGS sequence"/>
</dbReference>
<sequence length="359" mass="40462">MKLAPLKLATVLGGYAILAACAGKTVDTTPTNPTAVVEAKFTVNGRFVPDFSGVQTVYTRDDMRSIKQKTEFDSFVMRWLNSDVQDIFRLDKNLVWQVDFDNETYQECSLTGCTSGLEAWNEKTDSDEEEDTEDYESYEELGCQVELVRNDTEVKSTGKQRVISGMDAREYTMDWVVEFQDSAKRKDKSTVSFVFWTTDPDESMQAVWRTHNQFTEGYLKATKDSDPMIRLLGREGVRALSAFTGDIEKTDAEEFNDFTRSLAKIEGYPLSIKVEWYSDTKACQEARAPKASTASGGSLEDQAMDVVGGFFSKQAEKMVTGDKTDPNVRYIYEVTSASEQPIRDSQFAVPADFTLQNRQ</sequence>
<accession>A0ABP7P8G5</accession>
<comment type="caution">
    <text evidence="2">The sequence shown here is derived from an EMBL/GenBank/DDBJ whole genome shotgun (WGS) entry which is preliminary data.</text>
</comment>
<dbReference type="RefSeq" id="WP_344805722.1">
    <property type="nucleotide sequence ID" value="NZ_BAABBO010000009.1"/>
</dbReference>
<feature type="signal peptide" evidence="1">
    <location>
        <begin position="1"/>
        <end position="22"/>
    </location>
</feature>
<organism evidence="2 3">
    <name type="scientific">Allohahella marinimesophila</name>
    <dbReference type="NCBI Taxonomy" id="1054972"/>
    <lineage>
        <taxon>Bacteria</taxon>
        <taxon>Pseudomonadati</taxon>
        <taxon>Pseudomonadota</taxon>
        <taxon>Gammaproteobacteria</taxon>
        <taxon>Oceanospirillales</taxon>
        <taxon>Hahellaceae</taxon>
        <taxon>Allohahella</taxon>
    </lineage>
</organism>
<dbReference type="PROSITE" id="PS51257">
    <property type="entry name" value="PROKAR_LIPOPROTEIN"/>
    <property type="match status" value="1"/>
</dbReference>